<dbReference type="GO" id="GO:0030032">
    <property type="term" value="P:lamellipodium assembly"/>
    <property type="evidence" value="ECO:0007669"/>
    <property type="project" value="TreeGrafter"/>
</dbReference>
<gene>
    <name evidence="2" type="ORF">SNE40_013149</name>
</gene>
<feature type="compositionally biased region" description="Basic and acidic residues" evidence="1">
    <location>
        <begin position="253"/>
        <end position="268"/>
    </location>
</feature>
<organism evidence="2 3">
    <name type="scientific">Patella caerulea</name>
    <name type="common">Rayed Mediterranean limpet</name>
    <dbReference type="NCBI Taxonomy" id="87958"/>
    <lineage>
        <taxon>Eukaryota</taxon>
        <taxon>Metazoa</taxon>
        <taxon>Spiralia</taxon>
        <taxon>Lophotrochozoa</taxon>
        <taxon>Mollusca</taxon>
        <taxon>Gastropoda</taxon>
        <taxon>Patellogastropoda</taxon>
        <taxon>Patelloidea</taxon>
        <taxon>Patellidae</taxon>
        <taxon>Patella</taxon>
    </lineage>
</organism>
<dbReference type="PANTHER" id="PTHR24213:SF9">
    <property type="entry name" value="UNCOORDINATED 115A, ISOFORM B-RELATED"/>
    <property type="match status" value="1"/>
</dbReference>
<proteinExistence type="predicted"/>
<dbReference type="InterPro" id="IPR051618">
    <property type="entry name" value="Actin-binding_LIM"/>
</dbReference>
<evidence type="ECO:0000256" key="1">
    <source>
        <dbReference type="SAM" id="MobiDB-lite"/>
    </source>
</evidence>
<accession>A0AAN8JJ21</accession>
<evidence type="ECO:0000313" key="3">
    <source>
        <dbReference type="Proteomes" id="UP001347796"/>
    </source>
</evidence>
<sequence>MGQKNGKLDVRNGEDGRDTVDVDPATTEPLPSSSSRPKPTVSAIDTTPKSSKTTPAKQSKQKPVPEEVIMEKKTKSKLSTSPKVSEETVAPVTKNLPHATSTPVANGVSETNAPTNLSGIDSGSGSEDETDDEDYNTDQDQDQDQHDNRSLERTTEVNFGRFYNKSYLSNGDKGYLKRSSQNLQEKKSLTPSFIKPENFSYSHEKPEFLKAKKGSGMMALASGKRVVRVHHKTSAADLKNEEAVKLSMYPAGKPREANEPEKIERDDWPGPASPAALLPEILRERRRSHGEEEEEEGEENQKALDDPKIKRELEEMTKLKDKSGIGSVIYKELEERKALPIQALNPWKSSRVPSAKYEPRYCTRYQSPMFASPSRFLDYSRRSWDDSDIRGYRSLTTLANLPIPKPGYGPSYGLSPRATTLPLSGVYGARVDYVC</sequence>
<feature type="compositionally biased region" description="Basic and acidic residues" evidence="1">
    <location>
        <begin position="63"/>
        <end position="73"/>
    </location>
</feature>
<dbReference type="EMBL" id="JAZGQO010000009">
    <property type="protein sequence ID" value="KAK6178352.1"/>
    <property type="molecule type" value="Genomic_DNA"/>
</dbReference>
<name>A0AAN8JJ21_PATCE</name>
<feature type="compositionally biased region" description="Basic and acidic residues" evidence="1">
    <location>
        <begin position="1"/>
        <end position="20"/>
    </location>
</feature>
<dbReference type="AlphaFoldDB" id="A0AAN8JJ21"/>
<keyword evidence="3" id="KW-1185">Reference proteome</keyword>
<dbReference type="Proteomes" id="UP001347796">
    <property type="component" value="Unassembled WGS sequence"/>
</dbReference>
<reference evidence="2 3" key="1">
    <citation type="submission" date="2024-01" db="EMBL/GenBank/DDBJ databases">
        <title>The genome of the rayed Mediterranean limpet Patella caerulea (Linnaeus, 1758).</title>
        <authorList>
            <person name="Anh-Thu Weber A."/>
            <person name="Halstead-Nussloch G."/>
        </authorList>
    </citation>
    <scope>NUCLEOTIDE SEQUENCE [LARGE SCALE GENOMIC DNA]</scope>
    <source>
        <strain evidence="2">AATW-2023a</strain>
        <tissue evidence="2">Whole specimen</tissue>
    </source>
</reference>
<feature type="region of interest" description="Disordered" evidence="1">
    <location>
        <begin position="1"/>
        <end position="191"/>
    </location>
</feature>
<evidence type="ECO:0000313" key="2">
    <source>
        <dbReference type="EMBL" id="KAK6178352.1"/>
    </source>
</evidence>
<feature type="region of interest" description="Disordered" evidence="1">
    <location>
        <begin position="246"/>
        <end position="306"/>
    </location>
</feature>
<feature type="compositionally biased region" description="Basic and acidic residues" evidence="1">
    <location>
        <begin position="143"/>
        <end position="155"/>
    </location>
</feature>
<dbReference type="GO" id="GO:0051015">
    <property type="term" value="F:actin filament binding"/>
    <property type="evidence" value="ECO:0007669"/>
    <property type="project" value="TreeGrafter"/>
</dbReference>
<feature type="compositionally biased region" description="Low complexity" evidence="1">
    <location>
        <begin position="46"/>
        <end position="62"/>
    </location>
</feature>
<feature type="compositionally biased region" description="Polar residues" evidence="1">
    <location>
        <begin position="98"/>
        <end position="117"/>
    </location>
</feature>
<dbReference type="PANTHER" id="PTHR24213">
    <property type="entry name" value="ACTIN-BINDING LIM PROTEIN"/>
    <property type="match status" value="1"/>
</dbReference>
<dbReference type="GO" id="GO:0015629">
    <property type="term" value="C:actin cytoskeleton"/>
    <property type="evidence" value="ECO:0007669"/>
    <property type="project" value="TreeGrafter"/>
</dbReference>
<protein>
    <submittedName>
        <fullName evidence="2">Uncharacterized protein</fullName>
    </submittedName>
</protein>
<feature type="compositionally biased region" description="Acidic residues" evidence="1">
    <location>
        <begin position="126"/>
        <end position="142"/>
    </location>
</feature>
<comment type="caution">
    <text evidence="2">The sequence shown here is derived from an EMBL/GenBank/DDBJ whole genome shotgun (WGS) entry which is preliminary data.</text>
</comment>